<accession>A0A940DS55</accession>
<evidence type="ECO:0000259" key="2">
    <source>
        <dbReference type="Pfam" id="PF00149"/>
    </source>
</evidence>
<dbReference type="InterPro" id="IPR051918">
    <property type="entry name" value="STPP_CPPED1"/>
</dbReference>
<evidence type="ECO:0000256" key="1">
    <source>
        <dbReference type="SAM" id="MobiDB-lite"/>
    </source>
</evidence>
<dbReference type="InterPro" id="IPR004843">
    <property type="entry name" value="Calcineurin-like_PHP"/>
</dbReference>
<dbReference type="Proteomes" id="UP000725002">
    <property type="component" value="Unassembled WGS sequence"/>
</dbReference>
<feature type="domain" description="Calcineurin-like phosphoesterase N-terminal" evidence="4">
    <location>
        <begin position="48"/>
        <end position="109"/>
    </location>
</feature>
<dbReference type="InterPro" id="IPR032285">
    <property type="entry name" value="Metallophos_N"/>
</dbReference>
<dbReference type="InterPro" id="IPR032288">
    <property type="entry name" value="Metallophos_C"/>
</dbReference>
<comment type="caution">
    <text evidence="5">The sequence shown here is derived from an EMBL/GenBank/DDBJ whole genome shotgun (WGS) entry which is preliminary data.</text>
</comment>
<dbReference type="SUPFAM" id="SSF117074">
    <property type="entry name" value="Hypothetical protein PA1324"/>
    <property type="match status" value="1"/>
</dbReference>
<dbReference type="InterPro" id="IPR029052">
    <property type="entry name" value="Metallo-depent_PP-like"/>
</dbReference>
<feature type="region of interest" description="Disordered" evidence="1">
    <location>
        <begin position="1"/>
        <end position="31"/>
    </location>
</feature>
<dbReference type="PANTHER" id="PTHR43143">
    <property type="entry name" value="METALLOPHOSPHOESTERASE, CALCINEURIN SUPERFAMILY"/>
    <property type="match status" value="1"/>
</dbReference>
<feature type="domain" description="Calcineurin-like phosphoesterase C-terminal" evidence="3">
    <location>
        <begin position="351"/>
        <end position="520"/>
    </location>
</feature>
<dbReference type="Pfam" id="PF16370">
    <property type="entry name" value="MetallophosC"/>
    <property type="match status" value="1"/>
</dbReference>
<dbReference type="EMBL" id="JADILV010000029">
    <property type="protein sequence ID" value="MBO8483316.1"/>
    <property type="molecule type" value="Genomic_DNA"/>
</dbReference>
<reference evidence="5" key="1">
    <citation type="submission" date="2020-10" db="EMBL/GenBank/DDBJ databases">
        <authorList>
            <person name="Gilroy R."/>
        </authorList>
    </citation>
    <scope>NUCLEOTIDE SEQUENCE</scope>
    <source>
        <strain evidence="5">G3-8215</strain>
    </source>
</reference>
<sequence>MQNQGDRGQETELEAKEHQASALAKQNAKKTAKGYVFEDLNGNGKKDPSEKGIPGVAVSDGMNISTTDESGYYELKVRDHCVIFVIKPKGFISPVNGYNLPQSWYIHKPQGSPQLKYAGSAPTGKLPQSLDFPMARHDDPEKFSFFAFGDPQPYSRKEVDYFRRLIVDEAKETEGISFGISLGDVVGDKLDLHPLYREAVSGMGIPWYNVIGNHDRNYDGKEEKYANETFESNFGPSTYAFRYGDTHFIVLDDIFMNNAPKANPYKGGFSEDQFRFVENYMKFVGKDELVVLAYHIPLCYKEGQFIPEHRERLFSILDGHKVLGLSAHTHIQMQFHYGEELGWNGPDDFHEYNVGTANGDWYSGKIDENGLPDATMRDGTPAGYAIVSIDGNRYSFRYKAAREPDDFQIRLYNPEVVPYRQGGKYPLYANFFIGDHDDTVEFRTDGGEWKKMKRVTDEADPTFMNLLYEWDRADNAMKGRRSNSVPTMCTHLWKATLDNTLEPGTHDIEVRATDMFGNIYTASGSYRTEIPE</sequence>
<dbReference type="SUPFAM" id="SSF56300">
    <property type="entry name" value="Metallo-dependent phosphatases"/>
    <property type="match status" value="1"/>
</dbReference>
<protein>
    <submittedName>
        <fullName evidence="5">Calcineurin-like phosphoesterase family protein</fullName>
    </submittedName>
</protein>
<evidence type="ECO:0000313" key="6">
    <source>
        <dbReference type="Proteomes" id="UP000725002"/>
    </source>
</evidence>
<evidence type="ECO:0000313" key="5">
    <source>
        <dbReference type="EMBL" id="MBO8483316.1"/>
    </source>
</evidence>
<dbReference type="AlphaFoldDB" id="A0A940DS55"/>
<dbReference type="Gene3D" id="2.60.40.10">
    <property type="entry name" value="Immunoglobulins"/>
    <property type="match status" value="1"/>
</dbReference>
<gene>
    <name evidence="5" type="ORF">IAB75_04305</name>
</gene>
<dbReference type="PANTHER" id="PTHR43143:SF6">
    <property type="entry name" value="BLL3016 PROTEIN"/>
    <property type="match status" value="1"/>
</dbReference>
<evidence type="ECO:0000259" key="4">
    <source>
        <dbReference type="Pfam" id="PF16371"/>
    </source>
</evidence>
<proteinExistence type="predicted"/>
<dbReference type="Gene3D" id="3.60.21.10">
    <property type="match status" value="1"/>
</dbReference>
<dbReference type="Pfam" id="PF16371">
    <property type="entry name" value="MetallophosN"/>
    <property type="match status" value="1"/>
</dbReference>
<dbReference type="Pfam" id="PF00149">
    <property type="entry name" value="Metallophos"/>
    <property type="match status" value="1"/>
</dbReference>
<evidence type="ECO:0000259" key="3">
    <source>
        <dbReference type="Pfam" id="PF16370"/>
    </source>
</evidence>
<feature type="compositionally biased region" description="Basic and acidic residues" evidence="1">
    <location>
        <begin position="7"/>
        <end position="19"/>
    </location>
</feature>
<dbReference type="InterPro" id="IPR013783">
    <property type="entry name" value="Ig-like_fold"/>
</dbReference>
<reference evidence="5" key="2">
    <citation type="journal article" date="2021" name="PeerJ">
        <title>Extensive microbial diversity within the chicken gut microbiome revealed by metagenomics and culture.</title>
        <authorList>
            <person name="Gilroy R."/>
            <person name="Ravi A."/>
            <person name="Getino M."/>
            <person name="Pursley I."/>
            <person name="Horton D.L."/>
            <person name="Alikhan N.F."/>
            <person name="Baker D."/>
            <person name="Gharbi K."/>
            <person name="Hall N."/>
            <person name="Watson M."/>
            <person name="Adriaenssens E.M."/>
            <person name="Foster-Nyarko E."/>
            <person name="Jarju S."/>
            <person name="Secka A."/>
            <person name="Antonio M."/>
            <person name="Oren A."/>
            <person name="Chaudhuri R.R."/>
            <person name="La Ragione R."/>
            <person name="Hildebrand F."/>
            <person name="Pallen M.J."/>
        </authorList>
    </citation>
    <scope>NUCLEOTIDE SEQUENCE</scope>
    <source>
        <strain evidence="5">G3-8215</strain>
    </source>
</reference>
<feature type="domain" description="Calcineurin-like phosphoesterase" evidence="2">
    <location>
        <begin position="147"/>
        <end position="331"/>
    </location>
</feature>
<dbReference type="GO" id="GO:0016787">
    <property type="term" value="F:hydrolase activity"/>
    <property type="evidence" value="ECO:0007669"/>
    <property type="project" value="InterPro"/>
</dbReference>
<name>A0A940DS55_9BACT</name>
<organism evidence="5 6">
    <name type="scientific">Candidatus Cryptobacteroides avicola</name>
    <dbReference type="NCBI Taxonomy" id="2840757"/>
    <lineage>
        <taxon>Bacteria</taxon>
        <taxon>Pseudomonadati</taxon>
        <taxon>Bacteroidota</taxon>
        <taxon>Bacteroidia</taxon>
        <taxon>Bacteroidales</taxon>
        <taxon>Candidatus Cryptobacteroides</taxon>
    </lineage>
</organism>